<protein>
    <submittedName>
        <fullName evidence="4">Site-specific DNA recombinase (Modular protein)</fullName>
    </submittedName>
</protein>
<keyword evidence="5" id="KW-1185">Reference proteome</keyword>
<dbReference type="PANTHER" id="PTHR30461:SF2">
    <property type="entry name" value="SERINE RECOMBINASE PINE-RELATED"/>
    <property type="match status" value="1"/>
</dbReference>
<dbReference type="Gene3D" id="3.40.50.1390">
    <property type="entry name" value="Resolvase, N-terminal catalytic domain"/>
    <property type="match status" value="1"/>
</dbReference>
<evidence type="ECO:0000313" key="4">
    <source>
        <dbReference type="EMBL" id="CDH45680.1"/>
    </source>
</evidence>
<evidence type="ECO:0000313" key="5">
    <source>
        <dbReference type="Proteomes" id="UP000019184"/>
    </source>
</evidence>
<evidence type="ECO:0000256" key="1">
    <source>
        <dbReference type="ARBA" id="ARBA00023125"/>
    </source>
</evidence>
<dbReference type="Gene3D" id="3.90.1750.20">
    <property type="entry name" value="Putative Large Serine Recombinase, Chain B, Domain 2"/>
    <property type="match status" value="1"/>
</dbReference>
<dbReference type="GO" id="GO:0003677">
    <property type="term" value="F:DNA binding"/>
    <property type="evidence" value="ECO:0007669"/>
    <property type="project" value="UniProtKB-KW"/>
</dbReference>
<organism evidence="4 5">
    <name type="scientific">Candidatus Contendobacter odensis Run_B_J11</name>
    <dbReference type="NCBI Taxonomy" id="1400861"/>
    <lineage>
        <taxon>Bacteria</taxon>
        <taxon>Pseudomonadati</taxon>
        <taxon>Pseudomonadota</taxon>
        <taxon>Gammaproteobacteria</taxon>
        <taxon>Candidatus Competibacteraceae</taxon>
        <taxon>Candidatus Contendibacter</taxon>
    </lineage>
</organism>
<dbReference type="InterPro" id="IPR006119">
    <property type="entry name" value="Resolv_N"/>
</dbReference>
<evidence type="ECO:0000259" key="3">
    <source>
        <dbReference type="PROSITE" id="PS51736"/>
    </source>
</evidence>
<dbReference type="InterPro" id="IPR050639">
    <property type="entry name" value="SSR_resolvase"/>
</dbReference>
<dbReference type="CDD" id="cd00338">
    <property type="entry name" value="Ser_Recombinase"/>
    <property type="match status" value="1"/>
</dbReference>
<dbReference type="AlphaFoldDB" id="A0A7U7J4J5"/>
<name>A0A7U7J4J5_9GAMM</name>
<dbReference type="Proteomes" id="UP000019184">
    <property type="component" value="Unassembled WGS sequence"/>
</dbReference>
<dbReference type="Pfam" id="PF00239">
    <property type="entry name" value="Resolvase"/>
    <property type="match status" value="1"/>
</dbReference>
<accession>A0A7U7J4J5</accession>
<dbReference type="SMART" id="SM00857">
    <property type="entry name" value="Resolvase"/>
    <property type="match status" value="1"/>
</dbReference>
<comment type="caution">
    <text evidence="4">The sequence shown here is derived from an EMBL/GenBank/DDBJ whole genome shotgun (WGS) entry which is preliminary data.</text>
</comment>
<dbReference type="GO" id="GO:0000150">
    <property type="term" value="F:DNA strand exchange activity"/>
    <property type="evidence" value="ECO:0007669"/>
    <property type="project" value="InterPro"/>
</dbReference>
<dbReference type="InterPro" id="IPR038109">
    <property type="entry name" value="DNA_bind_recomb_sf"/>
</dbReference>
<feature type="domain" description="Resolvase/invertase-type recombinase catalytic" evidence="3">
    <location>
        <begin position="1"/>
        <end position="136"/>
    </location>
</feature>
<dbReference type="InterPro" id="IPR036162">
    <property type="entry name" value="Resolvase-like_N_sf"/>
</dbReference>
<keyword evidence="2" id="KW-0233">DNA recombination</keyword>
<sequence>MQVEEGQSLEAQRAKIEAWAGLNDYDLKAVHRDAGISGKKIKNRPGLQAALQACGAGDVLVVYSLSRLSRSIRDTLDISDHLDKTGADLVSLSEKIDTTSAAGKMVFRMLSVMAQFESDQISERVTWGMQHKKAQGGRVGTVPFGYRLAADGATLIPDDTEQHIIAVIREQRSLGLSLRAIVARLHERGYQSRAGKPLQLTQIMRIVNG</sequence>
<proteinExistence type="predicted"/>
<dbReference type="EMBL" id="CBTK010000199">
    <property type="protein sequence ID" value="CDH45680.1"/>
    <property type="molecule type" value="Genomic_DNA"/>
</dbReference>
<gene>
    <name evidence="4" type="ORF">BN874_2780001</name>
</gene>
<dbReference type="SUPFAM" id="SSF53041">
    <property type="entry name" value="Resolvase-like"/>
    <property type="match status" value="1"/>
</dbReference>
<keyword evidence="1" id="KW-0238">DNA-binding</keyword>
<reference evidence="4 5" key="1">
    <citation type="journal article" date="2014" name="ISME J.">
        <title>Candidatus Competibacter-lineage genomes retrieved from metagenomes reveal functional metabolic diversity.</title>
        <authorList>
            <person name="McIlroy S.J."/>
            <person name="Albertsen M."/>
            <person name="Andresen E.K."/>
            <person name="Saunders A.M."/>
            <person name="Kristiansen R."/>
            <person name="Stokholm-Bjerregaard M."/>
            <person name="Nielsen K.L."/>
            <person name="Nielsen P.H."/>
        </authorList>
    </citation>
    <scope>NUCLEOTIDE SEQUENCE [LARGE SCALE GENOMIC DNA]</scope>
    <source>
        <strain evidence="4 5">Run_B_J11</strain>
    </source>
</reference>
<dbReference type="PANTHER" id="PTHR30461">
    <property type="entry name" value="DNA-INVERTASE FROM LAMBDOID PROPHAGE"/>
    <property type="match status" value="1"/>
</dbReference>
<dbReference type="PROSITE" id="PS51736">
    <property type="entry name" value="RECOMBINASES_3"/>
    <property type="match status" value="1"/>
</dbReference>
<evidence type="ECO:0000256" key="2">
    <source>
        <dbReference type="ARBA" id="ARBA00023172"/>
    </source>
</evidence>